<dbReference type="AlphaFoldDB" id="A0A402DEM4"/>
<dbReference type="EMBL" id="BIFY01000042">
    <property type="protein sequence ID" value="GCE60653.1"/>
    <property type="molecule type" value="Genomic_DNA"/>
</dbReference>
<dbReference type="RefSeq" id="WP_130757478.1">
    <property type="nucleotide sequence ID" value="NZ_BIFY01000042.1"/>
</dbReference>
<comment type="caution">
    <text evidence="1">The sequence shown here is derived from an EMBL/GenBank/DDBJ whole genome shotgun (WGS) entry which is preliminary data.</text>
</comment>
<evidence type="ECO:0000313" key="2">
    <source>
        <dbReference type="Proteomes" id="UP000289660"/>
    </source>
</evidence>
<accession>A0A402DEM4</accession>
<evidence type="ECO:0000313" key="1">
    <source>
        <dbReference type="EMBL" id="GCE60653.1"/>
    </source>
</evidence>
<proteinExistence type="predicted"/>
<name>A0A402DEM4_MICAE</name>
<gene>
    <name evidence="1" type="ORF">MiAbB_02575</name>
</gene>
<reference evidence="2" key="1">
    <citation type="submission" date="2018-12" db="EMBL/GenBank/DDBJ databases">
        <title>Genome sequence of Microcystis aeruginosa NIES-4285.</title>
        <authorList>
            <person name="Tanabe Y."/>
        </authorList>
    </citation>
    <scope>NUCLEOTIDE SEQUENCE [LARGE SCALE GENOMIC DNA]</scope>
    <source>
        <strain evidence="2">NIES-4285</strain>
    </source>
</reference>
<dbReference type="Proteomes" id="UP000289660">
    <property type="component" value="Unassembled WGS sequence"/>
</dbReference>
<protein>
    <submittedName>
        <fullName evidence="1">Uncharacterized protein</fullName>
    </submittedName>
</protein>
<sequence>MKKRNKGENGSQNSWSNLIGKITQNLTDAIKEGRQEAIAESNFTCLKNGIFDFDMIERDIERIHQNWEKRGRKVLATHLILDDKTDFVIVNIYTEKSNKTYETTLMKVKVQEIINIPDEIADQLEKEKRSEITFVPN</sequence>
<organism evidence="1 2">
    <name type="scientific">Microcystis aeruginosa NIES-4285</name>
    <dbReference type="NCBI Taxonomy" id="2497681"/>
    <lineage>
        <taxon>Bacteria</taxon>
        <taxon>Bacillati</taxon>
        <taxon>Cyanobacteriota</taxon>
        <taxon>Cyanophyceae</taxon>
        <taxon>Oscillatoriophycideae</taxon>
        <taxon>Chroococcales</taxon>
        <taxon>Microcystaceae</taxon>
        <taxon>Microcystis</taxon>
    </lineage>
</organism>